<proteinExistence type="predicted"/>
<name>A0A822N6H2_9VIBR</name>
<evidence type="ECO:0000313" key="3">
    <source>
        <dbReference type="Proteomes" id="UP000049495"/>
    </source>
</evidence>
<dbReference type="Proteomes" id="UP000049495">
    <property type="component" value="Unassembled WGS sequence"/>
</dbReference>
<dbReference type="PANTHER" id="PTHR35862:SF1">
    <property type="entry name" value="FELS-2 PROPHAGE PROTEIN"/>
    <property type="match status" value="1"/>
</dbReference>
<evidence type="ECO:0000313" key="2">
    <source>
        <dbReference type="EMBL" id="CDT63708.1"/>
    </source>
</evidence>
<dbReference type="InterPro" id="IPR052726">
    <property type="entry name" value="Phage_Baseplate_Hub"/>
</dbReference>
<accession>A0A822N6H2</accession>
<organism evidence="2 3">
    <name type="scientific">Vibrio crassostreae</name>
    <dbReference type="NCBI Taxonomy" id="246167"/>
    <lineage>
        <taxon>Bacteria</taxon>
        <taxon>Pseudomonadati</taxon>
        <taxon>Pseudomonadota</taxon>
        <taxon>Gammaproteobacteria</taxon>
        <taxon>Vibrionales</taxon>
        <taxon>Vibrionaceae</taxon>
        <taxon>Vibrio</taxon>
    </lineage>
</organism>
<feature type="domain" description="Baseplate protein J-like barrel" evidence="1">
    <location>
        <begin position="101"/>
        <end position="184"/>
    </location>
</feature>
<dbReference type="PANTHER" id="PTHR35862">
    <property type="entry name" value="FELS-2 PROPHAGE PROTEIN"/>
    <property type="match status" value="1"/>
</dbReference>
<dbReference type="AlphaFoldDB" id="A0A822N6H2"/>
<dbReference type="EMBL" id="CCJV01000139">
    <property type="protein sequence ID" value="CDT63708.1"/>
    <property type="molecule type" value="Genomic_DNA"/>
</dbReference>
<dbReference type="Pfam" id="PF04865">
    <property type="entry name" value="Baseplate_J"/>
    <property type="match status" value="1"/>
</dbReference>
<dbReference type="InterPro" id="IPR014507">
    <property type="entry name" value="Baseplate_assembly_J_pred"/>
</dbReference>
<comment type="caution">
    <text evidence="2">The sequence shown here is derived from an EMBL/GenBank/DDBJ whole genome shotgun (WGS) entry which is preliminary data.</text>
</comment>
<dbReference type="GeneID" id="93902526"/>
<sequence length="388" mass="42662">MTNRFPNIPEPQLVEVNYNADLVSLKQRYQLGTGHYPGINDPETFHLEQIAYEKNELKALINYESKQNLLPFAEKERLDNLGLLTETERLPASKARTVMAFTFTPHTGFVIAKGYQVIAVDNQTLFETLEEVVVSAGTQSIQTSVECIETGLQGNGFLAGQIHQAVTPLDALERVVNTETTQGGSEIEGDDDFAYRIYISPSKFSVAGPYEAYEYFARSSSSSIKNVSVWTPAPNEIEISAILQDGSLPNQAIKDLIKSECSGDKRVPMGDLVRVVDATDVRATASFHLQIFSDYASLAESIQMTAKTNIEAVINTWKTQHGRDIVPAALTSLAQRIEGVYLAKGAVTGSDGQVITETKPVTQKQRPLITLTAVTFEVITESSQQTFE</sequence>
<dbReference type="RefSeq" id="WP_048666290.1">
    <property type="nucleotide sequence ID" value="NZ_AP025477.1"/>
</dbReference>
<evidence type="ECO:0000259" key="1">
    <source>
        <dbReference type="Pfam" id="PF04865"/>
    </source>
</evidence>
<dbReference type="InterPro" id="IPR006949">
    <property type="entry name" value="Barrel_Baseplate_J-like"/>
</dbReference>
<dbReference type="PIRSF" id="PIRSF020481">
    <property type="entry name" value="BAP"/>
    <property type="match status" value="1"/>
</dbReference>
<gene>
    <name evidence="2" type="ORF">VCR5J5_750045</name>
</gene>
<protein>
    <submittedName>
        <fullName evidence="2">Baseplate assembly protein J</fullName>
    </submittedName>
</protein>
<reference evidence="3" key="1">
    <citation type="submission" date="2014-06" db="EMBL/GenBank/DDBJ databases">
        <authorList>
            <person name="Le Roux Frederique"/>
        </authorList>
    </citation>
    <scope>NUCLEOTIDE SEQUENCE [LARGE SCALE GENOMIC DNA]</scope>
    <source>
        <strain evidence="3">J5-5</strain>
    </source>
</reference>